<gene>
    <name evidence="8" type="ORF">HT578_03610</name>
</gene>
<evidence type="ECO:0000259" key="5">
    <source>
        <dbReference type="Pfam" id="PF25917"/>
    </source>
</evidence>
<dbReference type="Gene3D" id="2.40.50.100">
    <property type="match status" value="1"/>
</dbReference>
<dbReference type="Gene3D" id="1.10.287.470">
    <property type="entry name" value="Helix hairpin bin"/>
    <property type="match status" value="1"/>
</dbReference>
<dbReference type="EMBL" id="CP054856">
    <property type="protein sequence ID" value="QVM82912.1"/>
    <property type="molecule type" value="Genomic_DNA"/>
</dbReference>
<feature type="domain" description="Multidrug resistance protein MdtA-like alpha-helical hairpin" evidence="4">
    <location>
        <begin position="92"/>
        <end position="160"/>
    </location>
</feature>
<organism evidence="8 9">
    <name type="scientific">Novosphingobium decolorationis</name>
    <dbReference type="NCBI Taxonomy" id="2698673"/>
    <lineage>
        <taxon>Bacteria</taxon>
        <taxon>Pseudomonadati</taxon>
        <taxon>Pseudomonadota</taxon>
        <taxon>Alphaproteobacteria</taxon>
        <taxon>Sphingomonadales</taxon>
        <taxon>Sphingomonadaceae</taxon>
        <taxon>Novosphingobium</taxon>
    </lineage>
</organism>
<evidence type="ECO:0000259" key="7">
    <source>
        <dbReference type="Pfam" id="PF25967"/>
    </source>
</evidence>
<dbReference type="InterPro" id="IPR058626">
    <property type="entry name" value="MdtA-like_b-barrel"/>
</dbReference>
<dbReference type="PANTHER" id="PTHR30158">
    <property type="entry name" value="ACRA/E-RELATED COMPONENT OF DRUG EFFLUX TRANSPORTER"/>
    <property type="match status" value="1"/>
</dbReference>
<dbReference type="PANTHER" id="PTHR30158:SF3">
    <property type="entry name" value="MULTIDRUG EFFLUX PUMP SUBUNIT ACRA-RELATED"/>
    <property type="match status" value="1"/>
</dbReference>
<dbReference type="Proteomes" id="UP000677126">
    <property type="component" value="Chromosome"/>
</dbReference>
<evidence type="ECO:0000256" key="2">
    <source>
        <dbReference type="ARBA" id="ARBA00009477"/>
    </source>
</evidence>
<feature type="domain" description="Multidrug resistance protein MdtA-like beta-barrel" evidence="6">
    <location>
        <begin position="197"/>
        <end position="281"/>
    </location>
</feature>
<protein>
    <submittedName>
        <fullName evidence="8">Efflux RND transporter periplasmic adaptor subunit</fullName>
    </submittedName>
</protein>
<reference evidence="8 9" key="1">
    <citation type="journal article" date="2021" name="Int. J. Syst. Evol. Microbiol.">
        <title>Novosphingobium decolorationis sp. nov., an aniline blue-decolourizing bacterium isolated from East Pacific sediment.</title>
        <authorList>
            <person name="Chen X."/>
            <person name="Dong B."/>
            <person name="Chen T."/>
            <person name="Ren N."/>
            <person name="Wang J."/>
            <person name="Xu Y."/>
            <person name="Yang J."/>
            <person name="Zhu S."/>
            <person name="Chen J."/>
        </authorList>
    </citation>
    <scope>NUCLEOTIDE SEQUENCE [LARGE SCALE GENOMIC DNA]</scope>
    <source>
        <strain evidence="8 9">502str22</strain>
    </source>
</reference>
<comment type="similarity">
    <text evidence="2">Belongs to the membrane fusion protein (MFP) (TC 8.A.1) family.</text>
</comment>
<evidence type="ECO:0000256" key="3">
    <source>
        <dbReference type="SAM" id="MobiDB-lite"/>
    </source>
</evidence>
<evidence type="ECO:0000259" key="4">
    <source>
        <dbReference type="Pfam" id="PF25876"/>
    </source>
</evidence>
<comment type="subcellular location">
    <subcellularLocation>
        <location evidence="1">Cell envelope</location>
    </subcellularLocation>
</comment>
<dbReference type="InterPro" id="IPR058624">
    <property type="entry name" value="MdtA-like_HH"/>
</dbReference>
<keyword evidence="9" id="KW-1185">Reference proteome</keyword>
<dbReference type="Gene3D" id="2.40.30.170">
    <property type="match status" value="1"/>
</dbReference>
<evidence type="ECO:0000313" key="9">
    <source>
        <dbReference type="Proteomes" id="UP000677126"/>
    </source>
</evidence>
<feature type="domain" description="Multidrug resistance protein MdtA-like C-terminal permuted SH3" evidence="7">
    <location>
        <begin position="289"/>
        <end position="348"/>
    </location>
</feature>
<dbReference type="InterPro" id="IPR006143">
    <property type="entry name" value="RND_pump_MFP"/>
</dbReference>
<dbReference type="Pfam" id="PF25876">
    <property type="entry name" value="HH_MFP_RND"/>
    <property type="match status" value="1"/>
</dbReference>
<evidence type="ECO:0000259" key="6">
    <source>
        <dbReference type="Pfam" id="PF25944"/>
    </source>
</evidence>
<dbReference type="InterPro" id="IPR058625">
    <property type="entry name" value="MdtA-like_BSH"/>
</dbReference>
<dbReference type="Pfam" id="PF25944">
    <property type="entry name" value="Beta-barrel_RND"/>
    <property type="match status" value="1"/>
</dbReference>
<dbReference type="Gene3D" id="2.40.420.20">
    <property type="match status" value="1"/>
</dbReference>
<evidence type="ECO:0000256" key="1">
    <source>
        <dbReference type="ARBA" id="ARBA00004196"/>
    </source>
</evidence>
<dbReference type="NCBIfam" id="TIGR01730">
    <property type="entry name" value="RND_mfp"/>
    <property type="match status" value="1"/>
</dbReference>
<feature type="region of interest" description="Disordered" evidence="3">
    <location>
        <begin position="358"/>
        <end position="378"/>
    </location>
</feature>
<feature type="region of interest" description="Disordered" evidence="3">
    <location>
        <begin position="1"/>
        <end position="21"/>
    </location>
</feature>
<feature type="domain" description="Multidrug resistance protein MdtA-like barrel-sandwich hybrid" evidence="5">
    <location>
        <begin position="51"/>
        <end position="193"/>
    </location>
</feature>
<name>A0ABX8E1A0_9SPHN</name>
<sequence>MLASVAVSGCSQQEAGPGMGGREVEVGVIEAKPSTVPMPVSLNARTVAYETSEVRPQVTGVIKKIYFTQGSTVRAGQPLYQIDPSLYRAAVHEAEANLASAKATAESAKARAARLKPLAEMEAVARQDYTDAKADAGVAQAAIAQASAALETARVNLRFSTVPAPISGTIGRNLVTVGALVSDSQADPMAVIQRTDPMYVDMQQSASELIALRRQLSQGGAEPGSTEVRLQLDDGTDYGLPGRVQFSEVTVNQDTGTVTLRAQFPNPEGLLLPGMFATAIFDQARNPGAFLVPQGAVQRDFDGTGYVMLAGPDGKAVRRNLDAGRTYKEFFVVTKGLKKGDRIIVQGLNGLRQGMPVKAVAASQPQPVERPKPAGQGR</sequence>
<dbReference type="Pfam" id="PF25967">
    <property type="entry name" value="RND-MFP_C"/>
    <property type="match status" value="1"/>
</dbReference>
<dbReference type="SUPFAM" id="SSF111369">
    <property type="entry name" value="HlyD-like secretion proteins"/>
    <property type="match status" value="1"/>
</dbReference>
<dbReference type="InterPro" id="IPR058627">
    <property type="entry name" value="MdtA-like_C"/>
</dbReference>
<proteinExistence type="inferred from homology"/>
<dbReference type="Pfam" id="PF25917">
    <property type="entry name" value="BSH_RND"/>
    <property type="match status" value="1"/>
</dbReference>
<evidence type="ECO:0000313" key="8">
    <source>
        <dbReference type="EMBL" id="QVM82912.1"/>
    </source>
</evidence>
<accession>A0ABX8E1A0</accession>